<dbReference type="PANTHER" id="PTHR43289:SF34">
    <property type="entry name" value="SERINE_THREONINE-PROTEIN KINASE YBDM-RELATED"/>
    <property type="match status" value="1"/>
</dbReference>
<accession>A0A9W6SFB5</accession>
<name>A0A9W6SFB5_9ACTN</name>
<evidence type="ECO:0000256" key="2">
    <source>
        <dbReference type="ARBA" id="ARBA00022741"/>
    </source>
</evidence>
<dbReference type="PROSITE" id="PS00108">
    <property type="entry name" value="PROTEIN_KINASE_ST"/>
    <property type="match status" value="1"/>
</dbReference>
<evidence type="ECO:0000313" key="7">
    <source>
        <dbReference type="Proteomes" id="UP001165074"/>
    </source>
</evidence>
<keyword evidence="7" id="KW-1185">Reference proteome</keyword>
<dbReference type="EMBL" id="BSTK01000028">
    <property type="protein sequence ID" value="GLY92388.1"/>
    <property type="molecule type" value="Genomic_DNA"/>
</dbReference>
<dbReference type="Proteomes" id="UP001165074">
    <property type="component" value="Unassembled WGS sequence"/>
</dbReference>
<keyword evidence="4" id="KW-0067">ATP-binding</keyword>
<sequence length="204" mass="21421">MGQVYLGRTAGGRNVAIKMVRGEYAADPEFRRRFRLEVAAARQVGARWTAPVLDADTEGPHPWVATGYVAGPSLASAVGAFGPLPPESVRVLGTGLTEALQAMHDLGLVHRDVKPSNVLLALDGPRLIDFGITRALDGTTALTRSGMIIGSPGYMSPEQAEGRSTGPPGDIFSLGAVLAYAATGISPFGDDVSVAVRVYRVLHE</sequence>
<comment type="caution">
    <text evidence="6">The sequence shown here is derived from an EMBL/GenBank/DDBJ whole genome shotgun (WGS) entry which is preliminary data.</text>
</comment>
<organism evidence="6 7">
    <name type="scientific">Actinoallomurus iriomotensis</name>
    <dbReference type="NCBI Taxonomy" id="478107"/>
    <lineage>
        <taxon>Bacteria</taxon>
        <taxon>Bacillati</taxon>
        <taxon>Actinomycetota</taxon>
        <taxon>Actinomycetes</taxon>
        <taxon>Streptosporangiales</taxon>
        <taxon>Thermomonosporaceae</taxon>
        <taxon>Actinoallomurus</taxon>
    </lineage>
</organism>
<dbReference type="GO" id="GO:0004674">
    <property type="term" value="F:protein serine/threonine kinase activity"/>
    <property type="evidence" value="ECO:0007669"/>
    <property type="project" value="TreeGrafter"/>
</dbReference>
<dbReference type="CDD" id="cd14014">
    <property type="entry name" value="STKc_PknB_like"/>
    <property type="match status" value="1"/>
</dbReference>
<evidence type="ECO:0000256" key="1">
    <source>
        <dbReference type="ARBA" id="ARBA00022679"/>
    </source>
</evidence>
<dbReference type="PANTHER" id="PTHR43289">
    <property type="entry name" value="MITOGEN-ACTIVATED PROTEIN KINASE KINASE KINASE 20-RELATED"/>
    <property type="match status" value="1"/>
</dbReference>
<dbReference type="Pfam" id="PF00069">
    <property type="entry name" value="Pkinase"/>
    <property type="match status" value="1"/>
</dbReference>
<dbReference type="Gene3D" id="1.10.510.10">
    <property type="entry name" value="Transferase(Phosphotransferase) domain 1"/>
    <property type="match status" value="1"/>
</dbReference>
<dbReference type="InterPro" id="IPR011009">
    <property type="entry name" value="Kinase-like_dom_sf"/>
</dbReference>
<gene>
    <name evidence="6" type="ORF">Airi02_103160</name>
</gene>
<dbReference type="AlphaFoldDB" id="A0A9W6SFB5"/>
<reference evidence="6" key="1">
    <citation type="submission" date="2023-03" db="EMBL/GenBank/DDBJ databases">
        <title>Actinoallomurus iriomotensis NBRC 103684.</title>
        <authorList>
            <person name="Ichikawa N."/>
            <person name="Sato H."/>
            <person name="Tonouchi N."/>
        </authorList>
    </citation>
    <scope>NUCLEOTIDE SEQUENCE</scope>
    <source>
        <strain evidence="6">NBRC 103684</strain>
    </source>
</reference>
<evidence type="ECO:0000313" key="6">
    <source>
        <dbReference type="EMBL" id="GLY92388.1"/>
    </source>
</evidence>
<dbReference type="InterPro" id="IPR008271">
    <property type="entry name" value="Ser/Thr_kinase_AS"/>
</dbReference>
<protein>
    <recommendedName>
        <fullName evidence="5">Protein kinase domain-containing protein</fullName>
    </recommendedName>
</protein>
<keyword evidence="3" id="KW-0418">Kinase</keyword>
<keyword evidence="1" id="KW-0808">Transferase</keyword>
<feature type="domain" description="Protein kinase" evidence="5">
    <location>
        <begin position="1"/>
        <end position="204"/>
    </location>
</feature>
<dbReference type="SMART" id="SM00220">
    <property type="entry name" value="S_TKc"/>
    <property type="match status" value="1"/>
</dbReference>
<proteinExistence type="predicted"/>
<evidence type="ECO:0000256" key="4">
    <source>
        <dbReference type="ARBA" id="ARBA00022840"/>
    </source>
</evidence>
<dbReference type="PROSITE" id="PS50011">
    <property type="entry name" value="PROTEIN_KINASE_DOM"/>
    <property type="match status" value="1"/>
</dbReference>
<keyword evidence="2" id="KW-0547">Nucleotide-binding</keyword>
<dbReference type="InterPro" id="IPR000719">
    <property type="entry name" value="Prot_kinase_dom"/>
</dbReference>
<evidence type="ECO:0000256" key="3">
    <source>
        <dbReference type="ARBA" id="ARBA00022777"/>
    </source>
</evidence>
<evidence type="ECO:0000259" key="5">
    <source>
        <dbReference type="PROSITE" id="PS50011"/>
    </source>
</evidence>
<dbReference type="Gene3D" id="3.30.200.20">
    <property type="entry name" value="Phosphorylase Kinase, domain 1"/>
    <property type="match status" value="1"/>
</dbReference>
<dbReference type="SUPFAM" id="SSF56112">
    <property type="entry name" value="Protein kinase-like (PK-like)"/>
    <property type="match status" value="1"/>
</dbReference>
<dbReference type="GO" id="GO:0005524">
    <property type="term" value="F:ATP binding"/>
    <property type="evidence" value="ECO:0007669"/>
    <property type="project" value="UniProtKB-KW"/>
</dbReference>